<organism evidence="1 2">
    <name type="scientific">Rotaria magnacalcarata</name>
    <dbReference type="NCBI Taxonomy" id="392030"/>
    <lineage>
        <taxon>Eukaryota</taxon>
        <taxon>Metazoa</taxon>
        <taxon>Spiralia</taxon>
        <taxon>Gnathifera</taxon>
        <taxon>Rotifera</taxon>
        <taxon>Eurotatoria</taxon>
        <taxon>Bdelloidea</taxon>
        <taxon>Philodinida</taxon>
        <taxon>Philodinidae</taxon>
        <taxon>Rotaria</taxon>
    </lineage>
</organism>
<accession>A0A8S2Y013</accession>
<evidence type="ECO:0000313" key="2">
    <source>
        <dbReference type="Proteomes" id="UP000681720"/>
    </source>
</evidence>
<name>A0A8S2Y013_9BILA</name>
<dbReference type="EMBL" id="CAJOBJ010089152">
    <property type="protein sequence ID" value="CAF4533967.1"/>
    <property type="molecule type" value="Genomic_DNA"/>
</dbReference>
<evidence type="ECO:0000313" key="1">
    <source>
        <dbReference type="EMBL" id="CAF4533967.1"/>
    </source>
</evidence>
<sequence length="54" mass="6885">LYERYVRGQRTLRRLQCRRTHTAHLNETTRTRLLRELERERRYTVQEQICTHRM</sequence>
<dbReference type="AlphaFoldDB" id="A0A8S2Y013"/>
<protein>
    <submittedName>
        <fullName evidence="1">Uncharacterized protein</fullName>
    </submittedName>
</protein>
<proteinExistence type="predicted"/>
<reference evidence="1" key="1">
    <citation type="submission" date="2021-02" db="EMBL/GenBank/DDBJ databases">
        <authorList>
            <person name="Nowell W R."/>
        </authorList>
    </citation>
    <scope>NUCLEOTIDE SEQUENCE</scope>
</reference>
<comment type="caution">
    <text evidence="1">The sequence shown here is derived from an EMBL/GenBank/DDBJ whole genome shotgun (WGS) entry which is preliminary data.</text>
</comment>
<gene>
    <name evidence="1" type="ORF">GIL414_LOCUS36139</name>
</gene>
<feature type="non-terminal residue" evidence="1">
    <location>
        <position position="1"/>
    </location>
</feature>
<dbReference type="Proteomes" id="UP000681720">
    <property type="component" value="Unassembled WGS sequence"/>
</dbReference>